<dbReference type="RefSeq" id="WP_018273774.1">
    <property type="nucleotide sequence ID" value="NZ_CP150124.1"/>
</dbReference>
<evidence type="ECO:0008006" key="3">
    <source>
        <dbReference type="Google" id="ProtNLM"/>
    </source>
</evidence>
<protein>
    <recommendedName>
        <fullName evidence="3">HEPN domain-containing protein</fullName>
    </recommendedName>
</protein>
<evidence type="ECO:0000313" key="1">
    <source>
        <dbReference type="EMBL" id="MEY9451512.1"/>
    </source>
</evidence>
<dbReference type="EMBL" id="JBGBZJ010000002">
    <property type="protein sequence ID" value="MEY9451512.1"/>
    <property type="molecule type" value="Genomic_DNA"/>
</dbReference>
<proteinExistence type="predicted"/>
<sequence>MADEFERLYAGKHSIVQELFIKTADENYVTARFCFAHELNVDFFWNAVHGLEKYLKAALLLSGRSGKDFTVAGKRRLFNHNIAELFAEVRPLAPERIPTRLVRPNVLPEPYWYEEPTEHFITRLYNMGNEHNRYQLTGYVCRSEDLLKLDQVIFAIRRLCQPLEVHFLGQKRDGVPDESIRQRLDKDHPLSSNLHSTFEKIRDGERGPFLREIALNWNLPFAPAGYSHPPFGYGTSSANPVLVRRILEPLDSGDAQQAADSDELWQWAQDNIFIPREYVKAYNDERLRRKAAAVRPKDKV</sequence>
<name>A0ABV4FIX3_9BRAD</name>
<comment type="caution">
    <text evidence="1">The sequence shown here is derived from an EMBL/GenBank/DDBJ whole genome shotgun (WGS) entry which is preliminary data.</text>
</comment>
<accession>A0ABV4FIX3</accession>
<gene>
    <name evidence="1" type="ORF">ABIG07_000460</name>
</gene>
<keyword evidence="2" id="KW-1185">Reference proteome</keyword>
<dbReference type="GeneID" id="92958828"/>
<reference evidence="1 2" key="1">
    <citation type="submission" date="2024-07" db="EMBL/GenBank/DDBJ databases">
        <title>Genomic Encyclopedia of Type Strains, Phase V (KMG-V): Genome sequencing to study the core and pangenomes of soil and plant-associated prokaryotes.</title>
        <authorList>
            <person name="Whitman W."/>
        </authorList>
    </citation>
    <scope>NUCLEOTIDE SEQUENCE [LARGE SCALE GENOMIC DNA]</scope>
    <source>
        <strain evidence="1 2">USDA 152</strain>
    </source>
</reference>
<dbReference type="Proteomes" id="UP001565369">
    <property type="component" value="Unassembled WGS sequence"/>
</dbReference>
<evidence type="ECO:0000313" key="2">
    <source>
        <dbReference type="Proteomes" id="UP001565369"/>
    </source>
</evidence>
<organism evidence="1 2">
    <name type="scientific">Bradyrhizobium ottawaense</name>
    <dbReference type="NCBI Taxonomy" id="931866"/>
    <lineage>
        <taxon>Bacteria</taxon>
        <taxon>Pseudomonadati</taxon>
        <taxon>Pseudomonadota</taxon>
        <taxon>Alphaproteobacteria</taxon>
        <taxon>Hyphomicrobiales</taxon>
        <taxon>Nitrobacteraceae</taxon>
        <taxon>Bradyrhizobium</taxon>
    </lineage>
</organism>